<feature type="compositionally biased region" description="Basic and acidic residues" evidence="1">
    <location>
        <begin position="1"/>
        <end position="10"/>
    </location>
</feature>
<evidence type="ECO:0000256" key="1">
    <source>
        <dbReference type="SAM" id="MobiDB-lite"/>
    </source>
</evidence>
<gene>
    <name evidence="2" type="ORF">F2P81_009575</name>
</gene>
<accession>A0A6A4T7P6</accession>
<dbReference type="AlphaFoldDB" id="A0A6A4T7P6"/>
<evidence type="ECO:0000313" key="2">
    <source>
        <dbReference type="EMBL" id="KAF0039091.1"/>
    </source>
</evidence>
<feature type="region of interest" description="Disordered" evidence="1">
    <location>
        <begin position="1"/>
        <end position="35"/>
    </location>
</feature>
<comment type="caution">
    <text evidence="2">The sequence shown here is derived from an EMBL/GenBank/DDBJ whole genome shotgun (WGS) entry which is preliminary data.</text>
</comment>
<sequence>MRTDASETGHHSTAARINSGPSLSGASSNSPMMGRMTLLSVSLRMRLCVKRGHKKGTPSNQRHVHFSECGVIQRRSAEMKDEKSTRFLQSWGTDSQVPVPCPRTNIGSSIAVRGEVFRQLYVSNFAKVKAT</sequence>
<name>A0A6A4T7P6_SCOMX</name>
<feature type="compositionally biased region" description="Low complexity" evidence="1">
    <location>
        <begin position="18"/>
        <end position="31"/>
    </location>
</feature>
<reference evidence="2 3" key="1">
    <citation type="submission" date="2019-06" db="EMBL/GenBank/DDBJ databases">
        <title>Draft genomes of female and male turbot (Scophthalmus maximus).</title>
        <authorList>
            <person name="Xu H."/>
            <person name="Xu X.-W."/>
            <person name="Shao C."/>
            <person name="Chen S."/>
        </authorList>
    </citation>
    <scope>NUCLEOTIDE SEQUENCE [LARGE SCALE GENOMIC DNA]</scope>
    <source>
        <strain evidence="2">Ysfricsl-2016a</strain>
        <tissue evidence="2">Blood</tissue>
    </source>
</reference>
<dbReference type="EMBL" id="VEVO01000008">
    <property type="protein sequence ID" value="KAF0039091.1"/>
    <property type="molecule type" value="Genomic_DNA"/>
</dbReference>
<proteinExistence type="predicted"/>
<organism evidence="2 3">
    <name type="scientific">Scophthalmus maximus</name>
    <name type="common">Turbot</name>
    <name type="synonym">Psetta maxima</name>
    <dbReference type="NCBI Taxonomy" id="52904"/>
    <lineage>
        <taxon>Eukaryota</taxon>
        <taxon>Metazoa</taxon>
        <taxon>Chordata</taxon>
        <taxon>Craniata</taxon>
        <taxon>Vertebrata</taxon>
        <taxon>Euteleostomi</taxon>
        <taxon>Actinopterygii</taxon>
        <taxon>Neopterygii</taxon>
        <taxon>Teleostei</taxon>
        <taxon>Neoteleostei</taxon>
        <taxon>Acanthomorphata</taxon>
        <taxon>Carangaria</taxon>
        <taxon>Pleuronectiformes</taxon>
        <taxon>Pleuronectoidei</taxon>
        <taxon>Scophthalmidae</taxon>
        <taxon>Scophthalmus</taxon>
    </lineage>
</organism>
<evidence type="ECO:0000313" key="3">
    <source>
        <dbReference type="Proteomes" id="UP000438429"/>
    </source>
</evidence>
<protein>
    <submittedName>
        <fullName evidence="2">Uncharacterized protein</fullName>
    </submittedName>
</protein>
<dbReference type="Proteomes" id="UP000438429">
    <property type="component" value="Unassembled WGS sequence"/>
</dbReference>